<evidence type="ECO:0000313" key="2">
    <source>
        <dbReference type="Proteomes" id="UP001151760"/>
    </source>
</evidence>
<keyword evidence="2" id="KW-1185">Reference proteome</keyword>
<gene>
    <name evidence="1" type="ORF">Tco_1123373</name>
</gene>
<sequence>MESDPLQFLIPDELPASVYDFLSGAMHSLRDNPAVGSRPTTFYGHVANRPPICSDGSPLEYYVFSLPRSLVLVGGFGSSEAQAPFGAVFAVNWRILLRSTLESSGISKIKKSIGRMNLSTFMSTFSMIPLRYWIDLSPSSKLIRVAFGSPSPTFSYIVYGIKLMLAPRSAKALSICNWPISQRIVKLPGSFSFDGSLFNNTDEHHSFIVIVQASSSLALFVSKPLRNLAYFGIWDRVSMKGRFCGAASGFLKTSSAELLLFSFLNLRGKGIGYEIQFDAAYPRDWIRRIGVSWSRDHGIDLLSFVVFGKCRHGYAVSSLMDTAYWSSE</sequence>
<evidence type="ECO:0000313" key="1">
    <source>
        <dbReference type="EMBL" id="GJU06943.1"/>
    </source>
</evidence>
<organism evidence="1 2">
    <name type="scientific">Tanacetum coccineum</name>
    <dbReference type="NCBI Taxonomy" id="301880"/>
    <lineage>
        <taxon>Eukaryota</taxon>
        <taxon>Viridiplantae</taxon>
        <taxon>Streptophyta</taxon>
        <taxon>Embryophyta</taxon>
        <taxon>Tracheophyta</taxon>
        <taxon>Spermatophyta</taxon>
        <taxon>Magnoliopsida</taxon>
        <taxon>eudicotyledons</taxon>
        <taxon>Gunneridae</taxon>
        <taxon>Pentapetalae</taxon>
        <taxon>asterids</taxon>
        <taxon>campanulids</taxon>
        <taxon>Asterales</taxon>
        <taxon>Asteraceae</taxon>
        <taxon>Asteroideae</taxon>
        <taxon>Anthemideae</taxon>
        <taxon>Anthemidinae</taxon>
        <taxon>Tanacetum</taxon>
    </lineage>
</organism>
<name>A0ABQ5J5Q5_9ASTR</name>
<dbReference type="Proteomes" id="UP001151760">
    <property type="component" value="Unassembled WGS sequence"/>
</dbReference>
<reference evidence="1" key="2">
    <citation type="submission" date="2022-01" db="EMBL/GenBank/DDBJ databases">
        <authorList>
            <person name="Yamashiro T."/>
            <person name="Shiraishi A."/>
            <person name="Satake H."/>
            <person name="Nakayama K."/>
        </authorList>
    </citation>
    <scope>NUCLEOTIDE SEQUENCE</scope>
</reference>
<accession>A0ABQ5J5Q5</accession>
<proteinExistence type="predicted"/>
<dbReference type="EMBL" id="BQNB010021489">
    <property type="protein sequence ID" value="GJU06943.1"/>
    <property type="molecule type" value="Genomic_DNA"/>
</dbReference>
<comment type="caution">
    <text evidence="1">The sequence shown here is derived from an EMBL/GenBank/DDBJ whole genome shotgun (WGS) entry which is preliminary data.</text>
</comment>
<protein>
    <submittedName>
        <fullName evidence="1">Uncharacterized protein</fullName>
    </submittedName>
</protein>
<reference evidence="1" key="1">
    <citation type="journal article" date="2022" name="Int. J. Mol. Sci.">
        <title>Draft Genome of Tanacetum Coccineum: Genomic Comparison of Closely Related Tanacetum-Family Plants.</title>
        <authorList>
            <person name="Yamashiro T."/>
            <person name="Shiraishi A."/>
            <person name="Nakayama K."/>
            <person name="Satake H."/>
        </authorList>
    </citation>
    <scope>NUCLEOTIDE SEQUENCE</scope>
</reference>